<accession>A0A366EBU7</accession>
<evidence type="ECO:0008006" key="4">
    <source>
        <dbReference type="Google" id="ProtNLM"/>
    </source>
</evidence>
<dbReference type="AlphaFoldDB" id="A0A366EBU7"/>
<name>A0A366EBU7_9BACI</name>
<sequence length="127" mass="14247">MKKLLLFLAVILLLISACGNGIDENVDENIAKDTMQSIEIVKDAINNNTVVEDLPDEDLRIMSKYKDKYEQDDSLNGVDEQIIAFGITVVSKYARSSLLQSEVDKIAEDIEVTEKMISTGEPKFEDF</sequence>
<keyword evidence="3" id="KW-1185">Reference proteome</keyword>
<dbReference type="EMBL" id="QNRI01000004">
    <property type="protein sequence ID" value="RBO99525.1"/>
    <property type="molecule type" value="Genomic_DNA"/>
</dbReference>
<dbReference type="PROSITE" id="PS51257">
    <property type="entry name" value="PROKAR_LIPOPROTEIN"/>
    <property type="match status" value="1"/>
</dbReference>
<organism evidence="2 3">
    <name type="scientific">Paraliobacillus ryukyuensis</name>
    <dbReference type="NCBI Taxonomy" id="200904"/>
    <lineage>
        <taxon>Bacteria</taxon>
        <taxon>Bacillati</taxon>
        <taxon>Bacillota</taxon>
        <taxon>Bacilli</taxon>
        <taxon>Bacillales</taxon>
        <taxon>Bacillaceae</taxon>
        <taxon>Paraliobacillus</taxon>
    </lineage>
</organism>
<feature type="signal peptide" evidence="1">
    <location>
        <begin position="1"/>
        <end position="19"/>
    </location>
</feature>
<evidence type="ECO:0000313" key="2">
    <source>
        <dbReference type="EMBL" id="RBO99525.1"/>
    </source>
</evidence>
<keyword evidence="1" id="KW-0732">Signal</keyword>
<proteinExistence type="predicted"/>
<comment type="caution">
    <text evidence="2">The sequence shown here is derived from an EMBL/GenBank/DDBJ whole genome shotgun (WGS) entry which is preliminary data.</text>
</comment>
<reference evidence="2 3" key="1">
    <citation type="submission" date="2018-06" db="EMBL/GenBank/DDBJ databases">
        <title>Genomic Encyclopedia of Type Strains, Phase IV (KMG-IV): sequencing the most valuable type-strain genomes for metagenomic binning, comparative biology and taxonomic classification.</title>
        <authorList>
            <person name="Goeker M."/>
        </authorList>
    </citation>
    <scope>NUCLEOTIDE SEQUENCE [LARGE SCALE GENOMIC DNA]</scope>
    <source>
        <strain evidence="2 3">DSM 15140</strain>
    </source>
</reference>
<dbReference type="Proteomes" id="UP000252254">
    <property type="component" value="Unassembled WGS sequence"/>
</dbReference>
<protein>
    <recommendedName>
        <fullName evidence="4">Lipoprotein</fullName>
    </recommendedName>
</protein>
<evidence type="ECO:0000313" key="3">
    <source>
        <dbReference type="Proteomes" id="UP000252254"/>
    </source>
</evidence>
<feature type="chain" id="PRO_5038450627" description="Lipoprotein" evidence="1">
    <location>
        <begin position="20"/>
        <end position="127"/>
    </location>
</feature>
<dbReference type="RefSeq" id="WP_113868479.1">
    <property type="nucleotide sequence ID" value="NZ_BAABQN010000003.1"/>
</dbReference>
<gene>
    <name evidence="2" type="ORF">DES48_104201</name>
</gene>
<evidence type="ECO:0000256" key="1">
    <source>
        <dbReference type="SAM" id="SignalP"/>
    </source>
</evidence>